<dbReference type="Pfam" id="PF16161">
    <property type="entry name" value="DUF4867"/>
    <property type="match status" value="1"/>
</dbReference>
<dbReference type="InterPro" id="IPR011051">
    <property type="entry name" value="RmlC_Cupin_sf"/>
</dbReference>
<evidence type="ECO:0008006" key="3">
    <source>
        <dbReference type="Google" id="ProtNLM"/>
    </source>
</evidence>
<dbReference type="SUPFAM" id="SSF51182">
    <property type="entry name" value="RmlC-like cupins"/>
    <property type="match status" value="1"/>
</dbReference>
<comment type="caution">
    <text evidence="1">The sequence shown here is derived from an EMBL/GenBank/DDBJ whole genome shotgun (WGS) entry which is preliminary data.</text>
</comment>
<keyword evidence="2" id="KW-1185">Reference proteome</keyword>
<dbReference type="PATRIC" id="fig|159743.3.peg.1417"/>
<sequence length="223" mass="24612">MNTMERLNQVNAPQVIQEVMSEAFRPYGRLMTHFNTIELIKYAKETTIVPNQGNHYVPSVAELEAFGVIHRIQDEVYGQLPIQAGFCAGQNTGLTGLEYHQGSEVVIAATDCIHLVGKVQDIENNTYDSENVQAFFQPKNTVVELYSTTLHYAPCKVDSEGYLTMVILPAGTNMPLEISGDHQGNPLLTKKNKFLMVHGSQTEKIAAGVHPGLHGKLMNISSI</sequence>
<evidence type="ECO:0000313" key="1">
    <source>
        <dbReference type="EMBL" id="KJD46440.1"/>
    </source>
</evidence>
<name>A0A0D7X4U9_9BACL</name>
<protein>
    <recommendedName>
        <fullName evidence="3">DUF4867 domain-containing protein</fullName>
    </recommendedName>
</protein>
<dbReference type="OrthoDB" id="358393at2"/>
<dbReference type="AlphaFoldDB" id="A0A0D7X4U9"/>
<dbReference type="InterPro" id="IPR032358">
    <property type="entry name" value="DUF4867"/>
</dbReference>
<gene>
    <name evidence="1" type="ORF">QD47_06515</name>
</gene>
<proteinExistence type="predicted"/>
<organism evidence="1 2">
    <name type="scientific">Paenibacillus terrae</name>
    <dbReference type="NCBI Taxonomy" id="159743"/>
    <lineage>
        <taxon>Bacteria</taxon>
        <taxon>Bacillati</taxon>
        <taxon>Bacillota</taxon>
        <taxon>Bacilli</taxon>
        <taxon>Bacillales</taxon>
        <taxon>Paenibacillaceae</taxon>
        <taxon>Paenibacillus</taxon>
    </lineage>
</organism>
<reference evidence="1 2" key="1">
    <citation type="submission" date="2014-11" db="EMBL/GenBank/DDBJ databases">
        <title>Draft Genome Sequences of Paenibacillus polymyxa NRRL B-30509 and Paenibacillus terrae NRRL B-30644, Strains from a Poultry Environment that Produce Tridecaptin A and Paenicidins.</title>
        <authorList>
            <person name="van Belkum M.J."/>
            <person name="Lohans C.T."/>
            <person name="Vederas J.C."/>
        </authorList>
    </citation>
    <scope>NUCLEOTIDE SEQUENCE [LARGE SCALE GENOMIC DNA]</scope>
    <source>
        <strain evidence="1 2">NRRL B-30644</strain>
    </source>
</reference>
<dbReference type="RefSeq" id="WP_044645358.1">
    <property type="nucleotide sequence ID" value="NZ_JTHP01000008.1"/>
</dbReference>
<evidence type="ECO:0000313" key="2">
    <source>
        <dbReference type="Proteomes" id="UP000032534"/>
    </source>
</evidence>
<dbReference type="Proteomes" id="UP000032534">
    <property type="component" value="Unassembled WGS sequence"/>
</dbReference>
<accession>A0A0D7X4U9</accession>
<dbReference type="EMBL" id="JTHP01000008">
    <property type="protein sequence ID" value="KJD46440.1"/>
    <property type="molecule type" value="Genomic_DNA"/>
</dbReference>